<dbReference type="Pfam" id="PF13489">
    <property type="entry name" value="Methyltransf_23"/>
    <property type="match status" value="1"/>
</dbReference>
<name>A0A1F6A6G4_9BACT</name>
<dbReference type="EMBL" id="MFJN01000051">
    <property type="protein sequence ID" value="OGG20271.1"/>
    <property type="molecule type" value="Genomic_DNA"/>
</dbReference>
<evidence type="ECO:0000313" key="1">
    <source>
        <dbReference type="EMBL" id="OGG20271.1"/>
    </source>
</evidence>
<reference evidence="1 2" key="1">
    <citation type="journal article" date="2016" name="Nat. Commun.">
        <title>Thousands of microbial genomes shed light on interconnected biogeochemical processes in an aquifer system.</title>
        <authorList>
            <person name="Anantharaman K."/>
            <person name="Brown C.T."/>
            <person name="Hug L.A."/>
            <person name="Sharon I."/>
            <person name="Castelle C.J."/>
            <person name="Probst A.J."/>
            <person name="Thomas B.C."/>
            <person name="Singh A."/>
            <person name="Wilkins M.J."/>
            <person name="Karaoz U."/>
            <person name="Brodie E.L."/>
            <person name="Williams K.H."/>
            <person name="Hubbard S.S."/>
            <person name="Banfield J.F."/>
        </authorList>
    </citation>
    <scope>NUCLEOTIDE SEQUENCE [LARGE SCALE GENOMIC DNA]</scope>
</reference>
<dbReference type="Proteomes" id="UP000177092">
    <property type="component" value="Unassembled WGS sequence"/>
</dbReference>
<dbReference type="AlphaFoldDB" id="A0A1F6A6G4"/>
<evidence type="ECO:0000313" key="2">
    <source>
        <dbReference type="Proteomes" id="UP000177092"/>
    </source>
</evidence>
<dbReference type="InterPro" id="IPR029063">
    <property type="entry name" value="SAM-dependent_MTases_sf"/>
</dbReference>
<comment type="caution">
    <text evidence="1">The sequence shown here is derived from an EMBL/GenBank/DDBJ whole genome shotgun (WGS) entry which is preliminary data.</text>
</comment>
<organism evidence="1 2">
    <name type="scientific">Candidatus Gottesmanbacteria bacterium RIFCSPHIGHO2_02_FULL_40_13</name>
    <dbReference type="NCBI Taxonomy" id="1798384"/>
    <lineage>
        <taxon>Bacteria</taxon>
        <taxon>Candidatus Gottesmaniibacteriota</taxon>
    </lineage>
</organism>
<dbReference type="PANTHER" id="PTHR43861">
    <property type="entry name" value="TRANS-ACONITATE 2-METHYLTRANSFERASE-RELATED"/>
    <property type="match status" value="1"/>
</dbReference>
<sequence>MAIKCFLCDNDKFASLNNSLNLKKCLFCGLVINSLRPDLESLEEYYSNPHYYDYWSDNISDKKIEKLKKTTYGYYLFKIKQYLTKGKFLDIGCGLGYALETASKLGWQSYGLEVSSKIAKITQKKFGKKIFVGLLEKSKIPHSFFNLISLFDVIEHFNNPLKCLTLINNLLVKDGFLMIVTPDIYSLTAKLFMTYWPHFLPEHLTYFSYSTLKKTLEKSGFETVYYEPAKKYQNFDYIVHRLSIYPKPILTRIAKFADHLIPEGLNQKMFPLKTGEMFILARKKKNISFCK</sequence>
<dbReference type="PANTHER" id="PTHR43861:SF6">
    <property type="entry name" value="METHYLTRANSFERASE TYPE 11"/>
    <property type="match status" value="1"/>
</dbReference>
<evidence type="ECO:0008006" key="3">
    <source>
        <dbReference type="Google" id="ProtNLM"/>
    </source>
</evidence>
<protein>
    <recommendedName>
        <fullName evidence="3">Methyltransferase type 11 domain-containing protein</fullName>
    </recommendedName>
</protein>
<dbReference type="CDD" id="cd02440">
    <property type="entry name" value="AdoMet_MTases"/>
    <property type="match status" value="1"/>
</dbReference>
<accession>A0A1F6A6G4</accession>
<dbReference type="SUPFAM" id="SSF53335">
    <property type="entry name" value="S-adenosyl-L-methionine-dependent methyltransferases"/>
    <property type="match status" value="1"/>
</dbReference>
<proteinExistence type="predicted"/>
<dbReference type="Gene3D" id="3.40.50.150">
    <property type="entry name" value="Vaccinia Virus protein VP39"/>
    <property type="match status" value="1"/>
</dbReference>
<gene>
    <name evidence="1" type="ORF">A3D03_03100</name>
</gene>
<dbReference type="STRING" id="1798384.A3D03_03100"/>